<dbReference type="Proteomes" id="UP000380867">
    <property type="component" value="Unassembled WGS sequence"/>
</dbReference>
<dbReference type="Gene3D" id="3.40.50.10320">
    <property type="entry name" value="LmbE-like"/>
    <property type="match status" value="1"/>
</dbReference>
<dbReference type="AlphaFoldDB" id="A0A5M4FHZ8"/>
<proteinExistence type="predicted"/>
<evidence type="ECO:0000256" key="1">
    <source>
        <dbReference type="ARBA" id="ARBA00022833"/>
    </source>
</evidence>
<sequence>MEPTPLEPVSEDWERALVVVAHPDDVEFGAAAAIARWTDAGKTVVYCMVTSGEAGIDGIAPDECREIRIAEQIASAKIVGVDSVEFLGLPDGTIEYGVALRRAITEVVRRHRPEIIITNNFRETWGGSMPNQPDHMAVGRAALNTAGDAGNRWIFPEQLVDGLEPWGGVTQVWAAGSPDGKHGIDTTDTFDRGVESLKAHKAYIDGLGWENFDPAEMLEGMSRPTGSRLGVTHATSFEVFSMTWGE</sequence>
<dbReference type="SUPFAM" id="SSF102588">
    <property type="entry name" value="LmbE-like"/>
    <property type="match status" value="1"/>
</dbReference>
<dbReference type="PANTHER" id="PTHR12993">
    <property type="entry name" value="N-ACETYLGLUCOSAMINYL-PHOSPHATIDYLINOSITOL DE-N-ACETYLASE-RELATED"/>
    <property type="match status" value="1"/>
</dbReference>
<comment type="caution">
    <text evidence="2">The sequence shown here is derived from an EMBL/GenBank/DDBJ whole genome shotgun (WGS) entry which is preliminary data.</text>
</comment>
<dbReference type="GO" id="GO:0016811">
    <property type="term" value="F:hydrolase activity, acting on carbon-nitrogen (but not peptide) bonds, in linear amides"/>
    <property type="evidence" value="ECO:0007669"/>
    <property type="project" value="TreeGrafter"/>
</dbReference>
<keyword evidence="1" id="KW-0862">Zinc</keyword>
<dbReference type="PANTHER" id="PTHR12993:SF28">
    <property type="entry name" value="LMBE FAMILY PROTEIN"/>
    <property type="match status" value="1"/>
</dbReference>
<dbReference type="RefSeq" id="WP_149687966.1">
    <property type="nucleotide sequence ID" value="NZ_SDPQ02000001.1"/>
</dbReference>
<dbReference type="InterPro" id="IPR003737">
    <property type="entry name" value="GlcNAc_PI_deacetylase-related"/>
</dbReference>
<dbReference type="Pfam" id="PF02585">
    <property type="entry name" value="PIG-L"/>
    <property type="match status" value="1"/>
</dbReference>
<organism evidence="2 3">
    <name type="scientific">Aeromicrobium ginsengisoli</name>
    <dbReference type="NCBI Taxonomy" id="363867"/>
    <lineage>
        <taxon>Bacteria</taxon>
        <taxon>Bacillati</taxon>
        <taxon>Actinomycetota</taxon>
        <taxon>Actinomycetes</taxon>
        <taxon>Propionibacteriales</taxon>
        <taxon>Nocardioidaceae</taxon>
        <taxon>Aeromicrobium</taxon>
    </lineage>
</organism>
<dbReference type="EMBL" id="SDPQ02000001">
    <property type="protein sequence ID" value="KAA1399849.1"/>
    <property type="molecule type" value="Genomic_DNA"/>
</dbReference>
<evidence type="ECO:0000313" key="2">
    <source>
        <dbReference type="EMBL" id="KAA1399849.1"/>
    </source>
</evidence>
<keyword evidence="3" id="KW-1185">Reference proteome</keyword>
<dbReference type="GO" id="GO:0016137">
    <property type="term" value="P:glycoside metabolic process"/>
    <property type="evidence" value="ECO:0007669"/>
    <property type="project" value="UniProtKB-ARBA"/>
</dbReference>
<dbReference type="OrthoDB" id="3514174at2"/>
<accession>A0A5M4FHZ8</accession>
<name>A0A5M4FHZ8_9ACTN</name>
<gene>
    <name evidence="2" type="ORF">ESP70_003585</name>
</gene>
<evidence type="ECO:0000313" key="3">
    <source>
        <dbReference type="Proteomes" id="UP000380867"/>
    </source>
</evidence>
<dbReference type="InterPro" id="IPR024078">
    <property type="entry name" value="LmbE-like_dom_sf"/>
</dbReference>
<protein>
    <submittedName>
        <fullName evidence="2">PIG-L family deacetylase</fullName>
    </submittedName>
</protein>
<reference evidence="2" key="1">
    <citation type="submission" date="2019-09" db="EMBL/GenBank/DDBJ databases">
        <authorList>
            <person name="Li J."/>
        </authorList>
    </citation>
    <scope>NUCLEOTIDE SEQUENCE [LARGE SCALE GENOMIC DNA]</scope>
    <source>
        <strain evidence="2">JCM 14732</strain>
    </source>
</reference>